<dbReference type="GO" id="GO:0051082">
    <property type="term" value="F:unfolded protein binding"/>
    <property type="evidence" value="ECO:0007669"/>
    <property type="project" value="TreeGrafter"/>
</dbReference>
<dbReference type="PANTHER" id="PTHR21237">
    <property type="entry name" value="GRPE PROTEIN"/>
    <property type="match status" value="1"/>
</dbReference>
<dbReference type="EMBL" id="CAXHTB010000004">
    <property type="protein sequence ID" value="CAL0305538.1"/>
    <property type="molecule type" value="Genomic_DNA"/>
</dbReference>
<comment type="caution">
    <text evidence="10">The sequence shown here is derived from an EMBL/GenBank/DDBJ whole genome shotgun (WGS) entry which is preliminary data.</text>
</comment>
<keyword evidence="4" id="KW-0963">Cytoplasm</keyword>
<reference evidence="10 11" key="1">
    <citation type="submission" date="2024-03" db="EMBL/GenBank/DDBJ databases">
        <authorList>
            <person name="Martinez-Hernandez J."/>
        </authorList>
    </citation>
    <scope>NUCLEOTIDE SEQUENCE [LARGE SCALE GENOMIC DNA]</scope>
</reference>
<dbReference type="SUPFAM" id="SSF51064">
    <property type="entry name" value="Head domain of nucleotide exchange factor GrpE"/>
    <property type="match status" value="1"/>
</dbReference>
<dbReference type="GO" id="GO:0009507">
    <property type="term" value="C:chloroplast"/>
    <property type="evidence" value="ECO:0007669"/>
    <property type="project" value="TreeGrafter"/>
</dbReference>
<dbReference type="GO" id="GO:0042803">
    <property type="term" value="F:protein homodimerization activity"/>
    <property type="evidence" value="ECO:0007669"/>
    <property type="project" value="InterPro"/>
</dbReference>
<keyword evidence="11" id="KW-1185">Reference proteome</keyword>
<dbReference type="Proteomes" id="UP001497480">
    <property type="component" value="Unassembled WGS sequence"/>
</dbReference>
<dbReference type="FunFam" id="2.30.22.10:FF:000001">
    <property type="entry name" value="Protein GrpE"/>
    <property type="match status" value="1"/>
</dbReference>
<feature type="region of interest" description="Disordered" evidence="9">
    <location>
        <begin position="78"/>
        <end position="100"/>
    </location>
</feature>
<dbReference type="GO" id="GO:0000774">
    <property type="term" value="F:adenyl-nucleotide exchange factor activity"/>
    <property type="evidence" value="ECO:0007669"/>
    <property type="project" value="InterPro"/>
</dbReference>
<dbReference type="AlphaFoldDB" id="A0AAV1W8S3"/>
<dbReference type="Pfam" id="PF01025">
    <property type="entry name" value="GrpE"/>
    <property type="match status" value="1"/>
</dbReference>
<comment type="similarity">
    <text evidence="2 8">Belongs to the GrpE family.</text>
</comment>
<sequence length="321" mass="36060">MAHILSNPSLLCFLSSPSSSSFPSFPFQSLKPNLIPFPSPSTTTILGFSIPPKSSSPLSLINPTPLFNSSLASHLHDSFPITNDETEDTHSDVRGTSDDEDKEQIPNLIALIEAYKEAILHGDEKAISSIEVRIQLKENKRSELIQKVSTLSAEKVVSKEKLLRLQADFDNFRKRFEKERLNIRSNAQEKIIEKLLLMVDNFERSKQQIKAETEKEKKIDVSYQGIYKQFVEILRSHNVSVVPTVGKPFNPLLHEAIGREESQDFKEGIIIKESRRGFLLRDRVLRPALVKVSLGPGNKKSTVASDKSQEQPSTAVGIDER</sequence>
<dbReference type="Gene3D" id="3.90.20.20">
    <property type="match status" value="1"/>
</dbReference>
<evidence type="ECO:0000256" key="2">
    <source>
        <dbReference type="ARBA" id="ARBA00009054"/>
    </source>
</evidence>
<dbReference type="GO" id="GO:0051087">
    <property type="term" value="F:protein-folding chaperone binding"/>
    <property type="evidence" value="ECO:0007669"/>
    <property type="project" value="InterPro"/>
</dbReference>
<evidence type="ECO:0000256" key="4">
    <source>
        <dbReference type="ARBA" id="ARBA00022490"/>
    </source>
</evidence>
<name>A0AAV1W8S3_LUPLU</name>
<dbReference type="HAMAP" id="MF_01151">
    <property type="entry name" value="GrpE"/>
    <property type="match status" value="1"/>
</dbReference>
<dbReference type="PRINTS" id="PR00773">
    <property type="entry name" value="GRPEPROTEIN"/>
</dbReference>
<dbReference type="SUPFAM" id="SSF58014">
    <property type="entry name" value="Coiled-coil domain of nucleotide exchange factor GrpE"/>
    <property type="match status" value="1"/>
</dbReference>
<evidence type="ECO:0000256" key="1">
    <source>
        <dbReference type="ARBA" id="ARBA00004496"/>
    </source>
</evidence>
<dbReference type="InterPro" id="IPR000740">
    <property type="entry name" value="GrpE"/>
</dbReference>
<dbReference type="CDD" id="cd00446">
    <property type="entry name" value="GrpE"/>
    <property type="match status" value="1"/>
</dbReference>
<dbReference type="GO" id="GO:0005759">
    <property type="term" value="C:mitochondrial matrix"/>
    <property type="evidence" value="ECO:0007669"/>
    <property type="project" value="UniProtKB-SubCell"/>
</dbReference>
<evidence type="ECO:0000256" key="7">
    <source>
        <dbReference type="RuleBase" id="RU000640"/>
    </source>
</evidence>
<evidence type="ECO:0000256" key="6">
    <source>
        <dbReference type="ARBA" id="ARBA00023186"/>
    </source>
</evidence>
<evidence type="ECO:0000256" key="3">
    <source>
        <dbReference type="ARBA" id="ARBA00011738"/>
    </source>
</evidence>
<keyword evidence="5" id="KW-0346">Stress response</keyword>
<keyword evidence="7" id="KW-0496">Mitochondrion</keyword>
<evidence type="ECO:0000256" key="8">
    <source>
        <dbReference type="RuleBase" id="RU004478"/>
    </source>
</evidence>
<dbReference type="GO" id="GO:0006457">
    <property type="term" value="P:protein folding"/>
    <property type="evidence" value="ECO:0007669"/>
    <property type="project" value="InterPro"/>
</dbReference>
<protein>
    <recommendedName>
        <fullName evidence="7">GrpE protein homolog</fullName>
    </recommendedName>
</protein>
<dbReference type="Gene3D" id="2.30.22.10">
    <property type="entry name" value="Head domain of nucleotide exchange factor GrpE"/>
    <property type="match status" value="1"/>
</dbReference>
<keyword evidence="6 7" id="KW-0143">Chaperone</keyword>
<evidence type="ECO:0000256" key="9">
    <source>
        <dbReference type="SAM" id="MobiDB-lite"/>
    </source>
</evidence>
<accession>A0AAV1W8S3</accession>
<evidence type="ECO:0000313" key="11">
    <source>
        <dbReference type="Proteomes" id="UP001497480"/>
    </source>
</evidence>
<dbReference type="InterPro" id="IPR009012">
    <property type="entry name" value="GrpE_head"/>
</dbReference>
<dbReference type="PANTHER" id="PTHR21237:SF40">
    <property type="entry name" value="CELL CYCLE AND APOPTOSIS REGULATOR PROTEIN 2"/>
    <property type="match status" value="1"/>
</dbReference>
<evidence type="ECO:0000313" key="10">
    <source>
        <dbReference type="EMBL" id="CAL0305538.1"/>
    </source>
</evidence>
<dbReference type="NCBIfam" id="NF010741">
    <property type="entry name" value="PRK14143.1"/>
    <property type="match status" value="1"/>
</dbReference>
<comment type="function">
    <text evidence="7">Essential component of the PAM complex, a complex required for the translocation of transit peptide-containing proteins from the inner membrane into the mitochondrial matrix in an ATP-dependent manner.</text>
</comment>
<feature type="region of interest" description="Disordered" evidence="9">
    <location>
        <begin position="296"/>
        <end position="321"/>
    </location>
</feature>
<feature type="compositionally biased region" description="Polar residues" evidence="9">
    <location>
        <begin position="299"/>
        <end position="314"/>
    </location>
</feature>
<dbReference type="InterPro" id="IPR013805">
    <property type="entry name" value="GrpE_CC"/>
</dbReference>
<feature type="compositionally biased region" description="Basic and acidic residues" evidence="9">
    <location>
        <begin position="88"/>
        <end position="97"/>
    </location>
</feature>
<proteinExistence type="inferred from homology"/>
<dbReference type="PROSITE" id="PS01071">
    <property type="entry name" value="GRPE"/>
    <property type="match status" value="1"/>
</dbReference>
<organism evidence="10 11">
    <name type="scientific">Lupinus luteus</name>
    <name type="common">European yellow lupine</name>
    <dbReference type="NCBI Taxonomy" id="3873"/>
    <lineage>
        <taxon>Eukaryota</taxon>
        <taxon>Viridiplantae</taxon>
        <taxon>Streptophyta</taxon>
        <taxon>Embryophyta</taxon>
        <taxon>Tracheophyta</taxon>
        <taxon>Spermatophyta</taxon>
        <taxon>Magnoliopsida</taxon>
        <taxon>eudicotyledons</taxon>
        <taxon>Gunneridae</taxon>
        <taxon>Pentapetalae</taxon>
        <taxon>rosids</taxon>
        <taxon>fabids</taxon>
        <taxon>Fabales</taxon>
        <taxon>Fabaceae</taxon>
        <taxon>Papilionoideae</taxon>
        <taxon>50 kb inversion clade</taxon>
        <taxon>genistoids sensu lato</taxon>
        <taxon>core genistoids</taxon>
        <taxon>Genisteae</taxon>
        <taxon>Lupinus</taxon>
    </lineage>
</organism>
<gene>
    <name evidence="10" type="ORF">LLUT_LOCUS6598</name>
</gene>
<comment type="subunit">
    <text evidence="3">Homodimer.</text>
</comment>
<comment type="subcellular location">
    <subcellularLocation>
        <location evidence="1">Cytoplasm</location>
    </subcellularLocation>
    <subcellularLocation>
        <location evidence="7">Mitochondrion matrix</location>
    </subcellularLocation>
</comment>
<evidence type="ECO:0000256" key="5">
    <source>
        <dbReference type="ARBA" id="ARBA00023016"/>
    </source>
</evidence>